<evidence type="ECO:0000259" key="11">
    <source>
        <dbReference type="PROSITE" id="PS50287"/>
    </source>
</evidence>
<sequence>MGSKTPESTGAGHQVIRIDAVQLTPGTDLVLLHLSNTTNQTLSVRPLFLPYVFTSDPERDICVAVGDGTVFLKFVDNCSESNVCYDRMASKPVNCKSQGWIGLIACQSRLGWYPSSPFSEDNGSCGFISKEFSSVQDKLKLIYLQLDKNIQKVPQPLCEGFRCPQGLCISHDKVCDGSVDCPSKADEDIAKCAQPQKNPGCHQTELKCRNGRCVSKNVFGDEIDDCGDGSDEPEERTCLEYLRLTAPQKICNGIRNCYDKSDEDPNLCACDEDKFKCRISNYCLPKDFVCDGERDCPGGEDEEKCFGRRNLYHLNNEAFEIVKNSYGLWHSMCPMTVTTETSDALCRDLGFERASLIYETNQTVLTPQLDPFTWIKLNGLTRVALRSDRPIARLVRATKSCYVVKCV</sequence>
<dbReference type="Gene3D" id="4.10.400.10">
    <property type="entry name" value="Low-density Lipoprotein Receptor"/>
    <property type="match status" value="3"/>
</dbReference>
<name>A0ABR1AVZ0_POLSC</name>
<feature type="disulfide bond" evidence="9">
    <location>
        <begin position="163"/>
        <end position="181"/>
    </location>
</feature>
<dbReference type="InterPro" id="IPR023415">
    <property type="entry name" value="LDLR_class-A_CS"/>
</dbReference>
<organism evidence="12 13">
    <name type="scientific">Polyplax serrata</name>
    <name type="common">Common mouse louse</name>
    <dbReference type="NCBI Taxonomy" id="468196"/>
    <lineage>
        <taxon>Eukaryota</taxon>
        <taxon>Metazoa</taxon>
        <taxon>Ecdysozoa</taxon>
        <taxon>Arthropoda</taxon>
        <taxon>Hexapoda</taxon>
        <taxon>Insecta</taxon>
        <taxon>Pterygota</taxon>
        <taxon>Neoptera</taxon>
        <taxon>Paraneoptera</taxon>
        <taxon>Psocodea</taxon>
        <taxon>Troctomorpha</taxon>
        <taxon>Phthiraptera</taxon>
        <taxon>Anoplura</taxon>
        <taxon>Polyplacidae</taxon>
        <taxon>Polyplax</taxon>
    </lineage>
</organism>
<evidence type="ECO:0000256" key="7">
    <source>
        <dbReference type="ARBA" id="ARBA00023170"/>
    </source>
</evidence>
<feature type="disulfide bond" evidence="9">
    <location>
        <begin position="201"/>
        <end position="213"/>
    </location>
</feature>
<keyword evidence="7" id="KW-0675">Receptor</keyword>
<keyword evidence="2" id="KW-0812">Transmembrane</keyword>
<evidence type="ECO:0000256" key="10">
    <source>
        <dbReference type="PROSITE-ProRule" id="PRU00196"/>
    </source>
</evidence>
<evidence type="ECO:0000313" key="12">
    <source>
        <dbReference type="EMBL" id="KAK6628110.1"/>
    </source>
</evidence>
<feature type="disulfide bond" evidence="9">
    <location>
        <begin position="290"/>
        <end position="305"/>
    </location>
</feature>
<dbReference type="PROSITE" id="PS50068">
    <property type="entry name" value="LDLRA_2"/>
    <property type="match status" value="3"/>
</dbReference>
<evidence type="ECO:0000256" key="5">
    <source>
        <dbReference type="ARBA" id="ARBA00023136"/>
    </source>
</evidence>
<keyword evidence="13" id="KW-1185">Reference proteome</keyword>
<dbReference type="EMBL" id="JAWJWF010000045">
    <property type="protein sequence ID" value="KAK6628110.1"/>
    <property type="molecule type" value="Genomic_DNA"/>
</dbReference>
<keyword evidence="5" id="KW-0472">Membrane</keyword>
<reference evidence="12 13" key="1">
    <citation type="submission" date="2023-09" db="EMBL/GenBank/DDBJ databases">
        <title>Genomes of two closely related lineages of the louse Polyplax serrata with different host specificities.</title>
        <authorList>
            <person name="Martinu J."/>
            <person name="Tarabai H."/>
            <person name="Stefka J."/>
            <person name="Hypsa V."/>
        </authorList>
    </citation>
    <scope>NUCLEOTIDE SEQUENCE [LARGE SCALE GENOMIC DNA]</scope>
    <source>
        <strain evidence="12">98ZLc_SE</strain>
    </source>
</reference>
<evidence type="ECO:0000256" key="8">
    <source>
        <dbReference type="ARBA" id="ARBA00023180"/>
    </source>
</evidence>
<evidence type="ECO:0000256" key="4">
    <source>
        <dbReference type="ARBA" id="ARBA00022989"/>
    </source>
</evidence>
<keyword evidence="8" id="KW-0325">Glycoprotein</keyword>
<dbReference type="PROSITE" id="PS01209">
    <property type="entry name" value="LDLRA_1"/>
    <property type="match status" value="2"/>
</dbReference>
<feature type="disulfide bond" evidence="9">
    <location>
        <begin position="208"/>
        <end position="226"/>
    </location>
</feature>
<evidence type="ECO:0000256" key="9">
    <source>
        <dbReference type="PROSITE-ProRule" id="PRU00124"/>
    </source>
</evidence>
<dbReference type="InterPro" id="IPR001190">
    <property type="entry name" value="SRCR"/>
</dbReference>
<dbReference type="InterPro" id="IPR051221">
    <property type="entry name" value="LDLR-related"/>
</dbReference>
<evidence type="ECO:0000256" key="2">
    <source>
        <dbReference type="ARBA" id="ARBA00022692"/>
    </source>
</evidence>
<dbReference type="CDD" id="cd00112">
    <property type="entry name" value="LDLa"/>
    <property type="match status" value="3"/>
</dbReference>
<keyword evidence="3" id="KW-0677">Repeat</keyword>
<gene>
    <name evidence="12" type="ORF">RUM44_010592</name>
</gene>
<protein>
    <recommendedName>
        <fullName evidence="11">SRCR domain-containing protein</fullName>
    </recommendedName>
</protein>
<comment type="caution">
    <text evidence="12">The sequence shown here is derived from an EMBL/GenBank/DDBJ whole genome shotgun (WGS) entry which is preliminary data.</text>
</comment>
<evidence type="ECO:0000313" key="13">
    <source>
        <dbReference type="Proteomes" id="UP001359485"/>
    </source>
</evidence>
<dbReference type="InterPro" id="IPR036055">
    <property type="entry name" value="LDL_receptor-like_sf"/>
</dbReference>
<accession>A0ABR1AVZ0</accession>
<evidence type="ECO:0000256" key="1">
    <source>
        <dbReference type="ARBA" id="ARBA00004167"/>
    </source>
</evidence>
<keyword evidence="4" id="KW-1133">Transmembrane helix</keyword>
<feature type="domain" description="SRCR" evidence="11">
    <location>
        <begin position="293"/>
        <end position="351"/>
    </location>
</feature>
<keyword evidence="6 9" id="KW-1015">Disulfide bond</keyword>
<evidence type="ECO:0000256" key="3">
    <source>
        <dbReference type="ARBA" id="ARBA00022737"/>
    </source>
</evidence>
<dbReference type="SMART" id="SM00192">
    <property type="entry name" value="LDLa"/>
    <property type="match status" value="3"/>
</dbReference>
<dbReference type="PROSITE" id="PS50287">
    <property type="entry name" value="SRCR_2"/>
    <property type="match status" value="1"/>
</dbReference>
<dbReference type="PANTHER" id="PTHR22722">
    <property type="entry name" value="LOW-DENSITY LIPOPROTEIN RECEPTOR-RELATED PROTEIN 2-RELATED"/>
    <property type="match status" value="1"/>
</dbReference>
<dbReference type="PRINTS" id="PR00261">
    <property type="entry name" value="LDLRECEPTOR"/>
</dbReference>
<comment type="subcellular location">
    <subcellularLocation>
        <location evidence="1">Membrane</location>
        <topology evidence="1">Single-pass membrane protein</topology>
    </subcellularLocation>
</comment>
<dbReference type="InterPro" id="IPR002172">
    <property type="entry name" value="LDrepeatLR_classA_rpt"/>
</dbReference>
<dbReference type="SUPFAM" id="SSF57424">
    <property type="entry name" value="LDL receptor-like module"/>
    <property type="match status" value="3"/>
</dbReference>
<evidence type="ECO:0000256" key="6">
    <source>
        <dbReference type="ARBA" id="ARBA00023157"/>
    </source>
</evidence>
<comment type="caution">
    <text evidence="10">Lacks conserved residue(s) required for the propagation of feature annotation.</text>
</comment>
<proteinExistence type="predicted"/>
<dbReference type="Proteomes" id="UP001359485">
    <property type="component" value="Unassembled WGS sequence"/>
</dbReference>
<dbReference type="Pfam" id="PF00057">
    <property type="entry name" value="Ldl_recept_a"/>
    <property type="match status" value="3"/>
</dbReference>